<evidence type="ECO:0000313" key="3">
    <source>
        <dbReference type="EMBL" id="GFT22601.1"/>
    </source>
</evidence>
<feature type="compositionally biased region" description="Polar residues" evidence="1">
    <location>
        <begin position="26"/>
        <end position="46"/>
    </location>
</feature>
<gene>
    <name evidence="3" type="ORF">NPIL_101151</name>
    <name evidence="2" type="ORF">NPIL_324731</name>
</gene>
<dbReference type="EMBL" id="BMAW01059529">
    <property type="protein sequence ID" value="GFT21593.1"/>
    <property type="molecule type" value="Genomic_DNA"/>
</dbReference>
<dbReference type="AlphaFoldDB" id="A0A8X6NLA6"/>
<dbReference type="EMBL" id="BMAW01011227">
    <property type="protein sequence ID" value="GFT22601.1"/>
    <property type="molecule type" value="Genomic_DNA"/>
</dbReference>
<proteinExistence type="predicted"/>
<evidence type="ECO:0000256" key="1">
    <source>
        <dbReference type="SAM" id="MobiDB-lite"/>
    </source>
</evidence>
<accession>A0A8X6NLA6</accession>
<feature type="region of interest" description="Disordered" evidence="1">
    <location>
        <begin position="1"/>
        <end position="69"/>
    </location>
</feature>
<keyword evidence="4" id="KW-1185">Reference proteome</keyword>
<name>A0A8X6NLA6_NEPPI</name>
<organism evidence="2 4">
    <name type="scientific">Nephila pilipes</name>
    <name type="common">Giant wood spider</name>
    <name type="synonym">Nephila maculata</name>
    <dbReference type="NCBI Taxonomy" id="299642"/>
    <lineage>
        <taxon>Eukaryota</taxon>
        <taxon>Metazoa</taxon>
        <taxon>Ecdysozoa</taxon>
        <taxon>Arthropoda</taxon>
        <taxon>Chelicerata</taxon>
        <taxon>Arachnida</taxon>
        <taxon>Araneae</taxon>
        <taxon>Araneomorphae</taxon>
        <taxon>Entelegynae</taxon>
        <taxon>Araneoidea</taxon>
        <taxon>Nephilidae</taxon>
        <taxon>Nephila</taxon>
    </lineage>
</organism>
<comment type="caution">
    <text evidence="2">The sequence shown here is derived from an EMBL/GenBank/DDBJ whole genome shotgun (WGS) entry which is preliminary data.</text>
</comment>
<feature type="non-terminal residue" evidence="2">
    <location>
        <position position="1"/>
    </location>
</feature>
<evidence type="ECO:0000313" key="4">
    <source>
        <dbReference type="Proteomes" id="UP000887013"/>
    </source>
</evidence>
<sequence>LNISDAETMHFVPTSSDEEREIDAVANSTTPVTTSANLDKNPTSNTESDDNDGFIVVNRKKKSPSNCYR</sequence>
<reference evidence="2" key="1">
    <citation type="submission" date="2020-08" db="EMBL/GenBank/DDBJ databases">
        <title>Multicomponent nature underlies the extraordinary mechanical properties of spider dragline silk.</title>
        <authorList>
            <person name="Kono N."/>
            <person name="Nakamura H."/>
            <person name="Mori M."/>
            <person name="Yoshida Y."/>
            <person name="Ohtoshi R."/>
            <person name="Malay A.D."/>
            <person name="Moran D.A.P."/>
            <person name="Tomita M."/>
            <person name="Numata K."/>
            <person name="Arakawa K."/>
        </authorList>
    </citation>
    <scope>NUCLEOTIDE SEQUENCE</scope>
</reference>
<dbReference type="Proteomes" id="UP000887013">
    <property type="component" value="Unassembled WGS sequence"/>
</dbReference>
<evidence type="ECO:0000313" key="2">
    <source>
        <dbReference type="EMBL" id="GFT21593.1"/>
    </source>
</evidence>
<protein>
    <submittedName>
        <fullName evidence="2">Uncharacterized protein</fullName>
    </submittedName>
</protein>